<evidence type="ECO:0000256" key="1">
    <source>
        <dbReference type="SAM" id="Phobius"/>
    </source>
</evidence>
<proteinExistence type="predicted"/>
<sequence length="135" mass="14196">MKTSSTSFRAACLFALAGIGMGIGMAASQDHSLMPAHAHLNLLGWVSLFLFGVYYRLHPALETSRLAMTQIVVWCVGTAFLTAAVAALHLGYSAFEPVAAVSSLLLLGALGLFTLLVFRSGKQTQAATPALRAAE</sequence>
<feature type="transmembrane region" description="Helical" evidence="1">
    <location>
        <begin position="69"/>
        <end position="92"/>
    </location>
</feature>
<accession>A0A1X7DPZ2</accession>
<dbReference type="EMBL" id="FXAK01000001">
    <property type="protein sequence ID" value="SMF19410.1"/>
    <property type="molecule type" value="Genomic_DNA"/>
</dbReference>
<dbReference type="AlphaFoldDB" id="A0A1X7DPZ2"/>
<dbReference type="STRING" id="286727.SAMN02982917_0813"/>
<name>A0A1X7DPZ2_9PROT</name>
<keyword evidence="1" id="KW-0472">Membrane</keyword>
<dbReference type="Gene3D" id="1.20.210.10">
    <property type="entry name" value="Cytochrome c oxidase-like, subunit I domain"/>
    <property type="match status" value="1"/>
</dbReference>
<keyword evidence="1" id="KW-0812">Transmembrane</keyword>
<evidence type="ECO:0000313" key="2">
    <source>
        <dbReference type="EMBL" id="SMF19410.1"/>
    </source>
</evidence>
<dbReference type="InterPro" id="IPR036927">
    <property type="entry name" value="Cyt_c_oxase-like_su1_sf"/>
</dbReference>
<evidence type="ECO:0000313" key="3">
    <source>
        <dbReference type="Proteomes" id="UP000192936"/>
    </source>
</evidence>
<dbReference type="SUPFAM" id="SSF81442">
    <property type="entry name" value="Cytochrome c oxidase subunit I-like"/>
    <property type="match status" value="1"/>
</dbReference>
<feature type="transmembrane region" description="Helical" evidence="1">
    <location>
        <begin position="38"/>
        <end position="57"/>
    </location>
</feature>
<protein>
    <submittedName>
        <fullName evidence="2">Uncharacterized protein</fullName>
    </submittedName>
</protein>
<keyword evidence="1" id="KW-1133">Transmembrane helix</keyword>
<feature type="transmembrane region" description="Helical" evidence="1">
    <location>
        <begin position="98"/>
        <end position="118"/>
    </location>
</feature>
<dbReference type="RefSeq" id="WP_085082507.1">
    <property type="nucleotide sequence ID" value="NZ_FXAK01000001.1"/>
</dbReference>
<dbReference type="OrthoDB" id="9808748at2"/>
<gene>
    <name evidence="2" type="ORF">SAMN02982917_0813</name>
</gene>
<dbReference type="Proteomes" id="UP000192936">
    <property type="component" value="Unassembled WGS sequence"/>
</dbReference>
<organism evidence="2 3">
    <name type="scientific">Azospirillum oryzae</name>
    <dbReference type="NCBI Taxonomy" id="286727"/>
    <lineage>
        <taxon>Bacteria</taxon>
        <taxon>Pseudomonadati</taxon>
        <taxon>Pseudomonadota</taxon>
        <taxon>Alphaproteobacteria</taxon>
        <taxon>Rhodospirillales</taxon>
        <taxon>Azospirillaceae</taxon>
        <taxon>Azospirillum</taxon>
    </lineage>
</organism>
<reference evidence="2 3" key="1">
    <citation type="submission" date="2017-04" db="EMBL/GenBank/DDBJ databases">
        <authorList>
            <person name="Afonso C.L."/>
            <person name="Miller P.J."/>
            <person name="Scott M.A."/>
            <person name="Spackman E."/>
            <person name="Goraichik I."/>
            <person name="Dimitrov K.M."/>
            <person name="Suarez D.L."/>
            <person name="Swayne D.E."/>
        </authorList>
    </citation>
    <scope>NUCLEOTIDE SEQUENCE [LARGE SCALE GENOMIC DNA]</scope>
    <source>
        <strain evidence="2 3">A2P</strain>
    </source>
</reference>